<dbReference type="Proteomes" id="UP000176253">
    <property type="component" value="Unassembled WGS sequence"/>
</dbReference>
<comment type="caution">
    <text evidence="2">The sequence shown here is derived from an EMBL/GenBank/DDBJ whole genome shotgun (WGS) entry which is preliminary data.</text>
</comment>
<feature type="domain" description="Gcp-like" evidence="1">
    <location>
        <begin position="36"/>
        <end position="91"/>
    </location>
</feature>
<evidence type="ECO:0000313" key="3">
    <source>
        <dbReference type="Proteomes" id="UP000176253"/>
    </source>
</evidence>
<dbReference type="SUPFAM" id="SSF53067">
    <property type="entry name" value="Actin-like ATPase domain"/>
    <property type="match status" value="1"/>
</dbReference>
<dbReference type="EMBL" id="MFJM01000045">
    <property type="protein sequence ID" value="OGG17229.1"/>
    <property type="molecule type" value="Genomic_DNA"/>
</dbReference>
<dbReference type="InterPro" id="IPR043129">
    <property type="entry name" value="ATPase_NBD"/>
</dbReference>
<proteinExistence type="predicted"/>
<dbReference type="STRING" id="1798383.A3D78_07095"/>
<name>A0A1F5ZXM9_9BACT</name>
<dbReference type="Pfam" id="PF00814">
    <property type="entry name" value="TsaD"/>
    <property type="match status" value="1"/>
</dbReference>
<gene>
    <name evidence="2" type="ORF">A3D78_07095</name>
</gene>
<sequence length="104" mass="11602">MNCKLYFDSSDSFNIIVRLYKQDKLLVEKTKLQKFTSQALLPLINQVCQTAKIKITHISAVEFNTGPGSYTGLKVGAAIANTLGWFLKIPVNGKINIPIEPVYQ</sequence>
<evidence type="ECO:0000259" key="1">
    <source>
        <dbReference type="Pfam" id="PF00814"/>
    </source>
</evidence>
<dbReference type="InterPro" id="IPR000905">
    <property type="entry name" value="Gcp-like_dom"/>
</dbReference>
<reference evidence="2 3" key="1">
    <citation type="journal article" date="2016" name="Nat. Commun.">
        <title>Thousands of microbial genomes shed light on interconnected biogeochemical processes in an aquifer system.</title>
        <authorList>
            <person name="Anantharaman K."/>
            <person name="Brown C.T."/>
            <person name="Hug L.A."/>
            <person name="Sharon I."/>
            <person name="Castelle C.J."/>
            <person name="Probst A.J."/>
            <person name="Thomas B.C."/>
            <person name="Singh A."/>
            <person name="Wilkins M.J."/>
            <person name="Karaoz U."/>
            <person name="Brodie E.L."/>
            <person name="Williams K.H."/>
            <person name="Hubbard S.S."/>
            <person name="Banfield J.F."/>
        </authorList>
    </citation>
    <scope>NUCLEOTIDE SEQUENCE [LARGE SCALE GENOMIC DNA]</scope>
</reference>
<protein>
    <recommendedName>
        <fullName evidence="1">Gcp-like domain-containing protein</fullName>
    </recommendedName>
</protein>
<evidence type="ECO:0000313" key="2">
    <source>
        <dbReference type="EMBL" id="OGG17229.1"/>
    </source>
</evidence>
<dbReference type="AlphaFoldDB" id="A0A1F5ZXM9"/>
<organism evidence="2 3">
    <name type="scientific">Candidatus Gottesmanbacteria bacterium RIFCSPHIGHO2_02_FULL_39_14</name>
    <dbReference type="NCBI Taxonomy" id="1798383"/>
    <lineage>
        <taxon>Bacteria</taxon>
        <taxon>Candidatus Gottesmaniibacteriota</taxon>
    </lineage>
</organism>
<dbReference type="Gene3D" id="3.30.420.40">
    <property type="match status" value="1"/>
</dbReference>
<accession>A0A1F5ZXM9</accession>